<sequence length="82" mass="8319">MTRSILHTLFIASLVVALLGGLALIGLQAVGLVVGSQTLVVGPNGLFKTILCVAASISAVTAYLLTHVDSEATARDEAGATR</sequence>
<reference evidence="2" key="1">
    <citation type="submission" date="2016-10" db="EMBL/GenBank/DDBJ databases">
        <title>Draft Genome Sequence of Nocardioides luteus Strain BAFB, an Alkane-Degrading Bacterium Isolated from JP-7 Polluted Soil.</title>
        <authorList>
            <person name="Brown L."/>
            <person name="Ruiz O.N."/>
            <person name="Gunasekera T."/>
        </authorList>
    </citation>
    <scope>NUCLEOTIDE SEQUENCE [LARGE SCALE GENOMIC DNA]</scope>
    <source>
        <strain evidence="2">BAFB</strain>
    </source>
</reference>
<protein>
    <submittedName>
        <fullName evidence="2">Uncharacterized protein</fullName>
    </submittedName>
</protein>
<organism evidence="2 3">
    <name type="scientific">Nocardioides luteus</name>
    <dbReference type="NCBI Taxonomy" id="1844"/>
    <lineage>
        <taxon>Bacteria</taxon>
        <taxon>Bacillati</taxon>
        <taxon>Actinomycetota</taxon>
        <taxon>Actinomycetes</taxon>
        <taxon>Propionibacteriales</taxon>
        <taxon>Nocardioidaceae</taxon>
        <taxon>Nocardioides</taxon>
    </lineage>
</organism>
<name>A0A1J4MYD9_9ACTN</name>
<dbReference type="RefSeq" id="WP_045547523.1">
    <property type="nucleotide sequence ID" value="NZ_JZDQ02000040.1"/>
</dbReference>
<dbReference type="Proteomes" id="UP000033772">
    <property type="component" value="Unassembled WGS sequence"/>
</dbReference>
<feature type="transmembrane region" description="Helical" evidence="1">
    <location>
        <begin position="45"/>
        <end position="65"/>
    </location>
</feature>
<dbReference type="OrthoDB" id="5196991at2"/>
<keyword evidence="1" id="KW-0812">Transmembrane</keyword>
<accession>A0A1J4MYD9</accession>
<evidence type="ECO:0000256" key="1">
    <source>
        <dbReference type="SAM" id="Phobius"/>
    </source>
</evidence>
<dbReference type="EMBL" id="JZDQ02000040">
    <property type="protein sequence ID" value="OIJ24374.1"/>
    <property type="molecule type" value="Genomic_DNA"/>
</dbReference>
<comment type="caution">
    <text evidence="2">The sequence shown here is derived from an EMBL/GenBank/DDBJ whole genome shotgun (WGS) entry which is preliminary data.</text>
</comment>
<gene>
    <name evidence="2" type="ORF">UG56_023090</name>
</gene>
<proteinExistence type="predicted"/>
<keyword evidence="3" id="KW-1185">Reference proteome</keyword>
<keyword evidence="1" id="KW-0472">Membrane</keyword>
<dbReference type="AlphaFoldDB" id="A0A1J4MYD9"/>
<evidence type="ECO:0000313" key="2">
    <source>
        <dbReference type="EMBL" id="OIJ24374.1"/>
    </source>
</evidence>
<evidence type="ECO:0000313" key="3">
    <source>
        <dbReference type="Proteomes" id="UP000033772"/>
    </source>
</evidence>
<keyword evidence="1" id="KW-1133">Transmembrane helix</keyword>
<dbReference type="STRING" id="1844.UG56_023090"/>